<proteinExistence type="inferred from homology"/>
<comment type="caution">
    <text evidence="4">The sequence shown here is derived from an EMBL/GenBank/DDBJ whole genome shotgun (WGS) entry which is preliminary data.</text>
</comment>
<dbReference type="AlphaFoldDB" id="A0A3N4S829"/>
<dbReference type="Pfam" id="PF01740">
    <property type="entry name" value="STAS"/>
    <property type="match status" value="1"/>
</dbReference>
<feature type="domain" description="STAS" evidence="3">
    <location>
        <begin position="16"/>
        <end position="114"/>
    </location>
</feature>
<evidence type="ECO:0000313" key="4">
    <source>
        <dbReference type="EMBL" id="RPE36667.1"/>
    </source>
</evidence>
<protein>
    <recommendedName>
        <fullName evidence="2">Anti-sigma factor antagonist</fullName>
    </recommendedName>
</protein>
<name>A0A3N4S829_9ACTN</name>
<dbReference type="Gene3D" id="3.30.750.24">
    <property type="entry name" value="STAS domain"/>
    <property type="match status" value="1"/>
</dbReference>
<evidence type="ECO:0000313" key="5">
    <source>
        <dbReference type="Proteomes" id="UP000266906"/>
    </source>
</evidence>
<evidence type="ECO:0000259" key="3">
    <source>
        <dbReference type="PROSITE" id="PS50801"/>
    </source>
</evidence>
<dbReference type="Proteomes" id="UP000266906">
    <property type="component" value="Unassembled WGS sequence"/>
</dbReference>
<dbReference type="PANTHER" id="PTHR33495">
    <property type="entry name" value="ANTI-SIGMA FACTOR ANTAGONIST TM_1081-RELATED-RELATED"/>
    <property type="match status" value="1"/>
</dbReference>
<dbReference type="EMBL" id="RKQG01000001">
    <property type="protein sequence ID" value="RPE36667.1"/>
    <property type="molecule type" value="Genomic_DNA"/>
</dbReference>
<evidence type="ECO:0000256" key="1">
    <source>
        <dbReference type="ARBA" id="ARBA00009013"/>
    </source>
</evidence>
<dbReference type="NCBIfam" id="TIGR00377">
    <property type="entry name" value="ant_ant_sig"/>
    <property type="match status" value="1"/>
</dbReference>
<gene>
    <name evidence="4" type="ORF">EDD38_5044</name>
</gene>
<reference evidence="4 5" key="1">
    <citation type="submission" date="2018-11" db="EMBL/GenBank/DDBJ databases">
        <title>Sequencing the genomes of 1000 actinobacteria strains.</title>
        <authorList>
            <person name="Klenk H.-P."/>
        </authorList>
    </citation>
    <scope>NUCLEOTIDE SEQUENCE [LARGE SCALE GENOMIC DNA]</scope>
    <source>
        <strain evidence="4 5">DSM 44781</strain>
    </source>
</reference>
<dbReference type="PANTHER" id="PTHR33495:SF2">
    <property type="entry name" value="ANTI-SIGMA FACTOR ANTAGONIST TM_1081-RELATED"/>
    <property type="match status" value="1"/>
</dbReference>
<dbReference type="GO" id="GO:0043856">
    <property type="term" value="F:anti-sigma factor antagonist activity"/>
    <property type="evidence" value="ECO:0007669"/>
    <property type="project" value="InterPro"/>
</dbReference>
<sequence length="118" mass="12643">MPEYDLTIEVRTHPVGATVVVLAGELDYHTAPRLHRAVERTAESLPLVLDLALLRFCDSLGVAELLFAFRRTREAGTSLALVGTGADVGRLLTMTGVDRLLPRHDTVDAAVGALRPGG</sequence>
<dbReference type="PROSITE" id="PS50801">
    <property type="entry name" value="STAS"/>
    <property type="match status" value="1"/>
</dbReference>
<dbReference type="InterPro" id="IPR003658">
    <property type="entry name" value="Anti-sigma_ant"/>
</dbReference>
<dbReference type="InterPro" id="IPR002645">
    <property type="entry name" value="STAS_dom"/>
</dbReference>
<evidence type="ECO:0000256" key="2">
    <source>
        <dbReference type="RuleBase" id="RU003749"/>
    </source>
</evidence>
<dbReference type="CDD" id="cd07043">
    <property type="entry name" value="STAS_anti-anti-sigma_factors"/>
    <property type="match status" value="1"/>
</dbReference>
<dbReference type="RefSeq" id="WP_123819599.1">
    <property type="nucleotide sequence ID" value="NZ_RKQG01000001.1"/>
</dbReference>
<keyword evidence="5" id="KW-1185">Reference proteome</keyword>
<comment type="similarity">
    <text evidence="1 2">Belongs to the anti-sigma-factor antagonist family.</text>
</comment>
<accession>A0A3N4S829</accession>
<dbReference type="InterPro" id="IPR036513">
    <property type="entry name" value="STAS_dom_sf"/>
</dbReference>
<dbReference type="SUPFAM" id="SSF52091">
    <property type="entry name" value="SpoIIaa-like"/>
    <property type="match status" value="1"/>
</dbReference>
<organism evidence="4 5">
    <name type="scientific">Kitasatospora cineracea</name>
    <dbReference type="NCBI Taxonomy" id="88074"/>
    <lineage>
        <taxon>Bacteria</taxon>
        <taxon>Bacillati</taxon>
        <taxon>Actinomycetota</taxon>
        <taxon>Actinomycetes</taxon>
        <taxon>Kitasatosporales</taxon>
        <taxon>Streptomycetaceae</taxon>
        <taxon>Kitasatospora</taxon>
    </lineage>
</organism>